<reference evidence="1 2" key="1">
    <citation type="journal article" date="1992" name="Int. J. Syst. Bacteriol.">
        <title>Sphingobacterium antarcticus sp. nov. a Psychrotrophic Bacterium from the Soils of Schirmacher Oasis, Antarctica.</title>
        <authorList>
            <person name="Shivaji S."/>
            <person name="Ray M.K."/>
            <person name="Rao N.S."/>
            <person name="Saiserr L."/>
            <person name="Jagannadham M.V."/>
            <person name="Kumar G.S."/>
            <person name="Reddy G."/>
            <person name="Bhargava P.M."/>
        </authorList>
    </citation>
    <scope>NUCLEOTIDE SEQUENCE [LARGE SCALE GENOMIC DNA]</scope>
    <source>
        <strain evidence="1 2">4BY</strain>
    </source>
</reference>
<dbReference type="RefSeq" id="WP_139218464.1">
    <property type="nucleotide sequence ID" value="NZ_JNFF01000105.1"/>
</dbReference>
<sequence length="303" mass="34773">MITPLKRYEFSHTIKNLTKMRAAFVCSNPSCRLMTIGPSDVDDEKFLYNGKIAHIYPASVGGPRDLSGITPEQRMHQDNALFLCGSCADLIDKNNGIDFPVSRLKKWKANHMGWVTKNLNKQLSGDAGIVINVKDSQVVGTQHNYYTNDVVSQADSIDKTTFLKLDEIADEEKLMGIFRSLKDYHRIWSSQEDILDAVIEYLKQTRNKFLAEEIALATSKFLIELEELTKIITSYFDSWPYTQHGPDYKSELMPKVRHWTGFKADSEEKQQCEEISAKLIELDKTIIPAYQTFRMAVKRRLYV</sequence>
<evidence type="ECO:0008006" key="3">
    <source>
        <dbReference type="Google" id="ProtNLM"/>
    </source>
</evidence>
<organism evidence="1 2">
    <name type="scientific">Pedobacter antarcticus 4BY</name>
    <dbReference type="NCBI Taxonomy" id="1358423"/>
    <lineage>
        <taxon>Bacteria</taxon>
        <taxon>Pseudomonadati</taxon>
        <taxon>Bacteroidota</taxon>
        <taxon>Sphingobacteriia</taxon>
        <taxon>Sphingobacteriales</taxon>
        <taxon>Sphingobacteriaceae</taxon>
        <taxon>Pedobacter</taxon>
    </lineage>
</organism>
<dbReference type="EMBL" id="JNFF01000105">
    <property type="protein sequence ID" value="KEQ28794.1"/>
    <property type="molecule type" value="Genomic_DNA"/>
</dbReference>
<accession>A0A081PDM1</accession>
<evidence type="ECO:0000313" key="1">
    <source>
        <dbReference type="EMBL" id="KEQ28794.1"/>
    </source>
</evidence>
<dbReference type="AlphaFoldDB" id="A0A081PDM1"/>
<evidence type="ECO:0000313" key="2">
    <source>
        <dbReference type="Proteomes" id="UP000028007"/>
    </source>
</evidence>
<protein>
    <recommendedName>
        <fullName evidence="3">HNH endonuclease</fullName>
    </recommendedName>
</protein>
<name>A0A081PDM1_9SPHI</name>
<dbReference type="OrthoDB" id="5379188at2"/>
<comment type="caution">
    <text evidence="1">The sequence shown here is derived from an EMBL/GenBank/DDBJ whole genome shotgun (WGS) entry which is preliminary data.</text>
</comment>
<keyword evidence="2" id="KW-1185">Reference proteome</keyword>
<proteinExistence type="predicted"/>
<gene>
    <name evidence="1" type="ORF">N180_19710</name>
</gene>
<dbReference type="eggNOG" id="COG1192">
    <property type="taxonomic scope" value="Bacteria"/>
</dbReference>
<dbReference type="Proteomes" id="UP000028007">
    <property type="component" value="Unassembled WGS sequence"/>
</dbReference>